<sequence length="211" mass="23869">MMLKSFSIWLASISCCSAIVTSDAEKAFNSLQQWYNHSNGLWVPSTGWWNSANCLTVVADLAAIDRKIEAKADSIFDETYVKAQVYNMQLQKETGVGTNWLPHSYYGDHGPRFPPWVHRPPFHKTSGFLNDYYDDEGWWALAWIAVYDVTRNKQHLQAAIAIFEDMAAAYDTTPCGGLWWDKPHTYINAIANELFLSVAAHLANRAGKRSS</sequence>
<accession>A0ACC3DFV0</accession>
<gene>
    <name evidence="1" type="ORF">LTS18_000339</name>
</gene>
<feature type="non-terminal residue" evidence="1">
    <location>
        <position position="211"/>
    </location>
</feature>
<proteinExistence type="predicted"/>
<dbReference type="Proteomes" id="UP001186974">
    <property type="component" value="Unassembled WGS sequence"/>
</dbReference>
<keyword evidence="2" id="KW-1185">Reference proteome</keyword>
<dbReference type="EMBL" id="JAWDJW010005115">
    <property type="protein sequence ID" value="KAK3069408.1"/>
    <property type="molecule type" value="Genomic_DNA"/>
</dbReference>
<organism evidence="1 2">
    <name type="scientific">Coniosporium uncinatum</name>
    <dbReference type="NCBI Taxonomy" id="93489"/>
    <lineage>
        <taxon>Eukaryota</taxon>
        <taxon>Fungi</taxon>
        <taxon>Dikarya</taxon>
        <taxon>Ascomycota</taxon>
        <taxon>Pezizomycotina</taxon>
        <taxon>Dothideomycetes</taxon>
        <taxon>Dothideomycetes incertae sedis</taxon>
        <taxon>Coniosporium</taxon>
    </lineage>
</organism>
<evidence type="ECO:0000313" key="1">
    <source>
        <dbReference type="EMBL" id="KAK3069408.1"/>
    </source>
</evidence>
<reference evidence="1" key="1">
    <citation type="submission" date="2024-09" db="EMBL/GenBank/DDBJ databases">
        <title>Black Yeasts Isolated from many extreme environments.</title>
        <authorList>
            <person name="Coleine C."/>
            <person name="Stajich J.E."/>
            <person name="Selbmann L."/>
        </authorList>
    </citation>
    <scope>NUCLEOTIDE SEQUENCE</scope>
    <source>
        <strain evidence="1">CCFEE 5737</strain>
    </source>
</reference>
<comment type="caution">
    <text evidence="1">The sequence shown here is derived from an EMBL/GenBank/DDBJ whole genome shotgun (WGS) entry which is preliminary data.</text>
</comment>
<protein>
    <submittedName>
        <fullName evidence="1">Uncharacterized protein</fullName>
    </submittedName>
</protein>
<evidence type="ECO:0000313" key="2">
    <source>
        <dbReference type="Proteomes" id="UP001186974"/>
    </source>
</evidence>
<name>A0ACC3DFV0_9PEZI</name>